<evidence type="ECO:0000313" key="2">
    <source>
        <dbReference type="Proteomes" id="UP000199012"/>
    </source>
</evidence>
<name>A0A1I1ATP8_9CELL</name>
<dbReference type="Proteomes" id="UP000199012">
    <property type="component" value="Unassembled WGS sequence"/>
</dbReference>
<dbReference type="AlphaFoldDB" id="A0A1I1ATP8"/>
<accession>A0A1I1ATP8</accession>
<dbReference type="RefSeq" id="WP_090034996.1">
    <property type="nucleotide sequence ID" value="NZ_BONM01000029.1"/>
</dbReference>
<gene>
    <name evidence="1" type="ORF">SAMN05421867_1224</name>
</gene>
<evidence type="ECO:0000313" key="1">
    <source>
        <dbReference type="EMBL" id="SFB40902.1"/>
    </source>
</evidence>
<protein>
    <recommendedName>
        <fullName evidence="3">Molybdopterin oxidoreductase</fullName>
    </recommendedName>
</protein>
<proteinExistence type="predicted"/>
<reference evidence="2" key="1">
    <citation type="submission" date="2016-10" db="EMBL/GenBank/DDBJ databases">
        <authorList>
            <person name="Varghese N."/>
            <person name="Submissions S."/>
        </authorList>
    </citation>
    <scope>NUCLEOTIDE SEQUENCE [LARGE SCALE GENOMIC DNA]</scope>
    <source>
        <strain evidence="2">CGMCC 4.6945</strain>
    </source>
</reference>
<dbReference type="EMBL" id="FOKA01000022">
    <property type="protein sequence ID" value="SFB40902.1"/>
    <property type="molecule type" value="Genomic_DNA"/>
</dbReference>
<organism evidence="1 2">
    <name type="scientific">Cellulomonas marina</name>
    <dbReference type="NCBI Taxonomy" id="988821"/>
    <lineage>
        <taxon>Bacteria</taxon>
        <taxon>Bacillati</taxon>
        <taxon>Actinomycetota</taxon>
        <taxon>Actinomycetes</taxon>
        <taxon>Micrococcales</taxon>
        <taxon>Cellulomonadaceae</taxon>
        <taxon>Cellulomonas</taxon>
    </lineage>
</organism>
<sequence length="43" mass="4498">MSARTPQRSLRRTHPEWWVVSAWGSLVLVLGAGLAAAAGLGPA</sequence>
<keyword evidence="2" id="KW-1185">Reference proteome</keyword>
<dbReference type="STRING" id="988821.SAMN05421867_1224"/>
<evidence type="ECO:0008006" key="3">
    <source>
        <dbReference type="Google" id="ProtNLM"/>
    </source>
</evidence>